<comment type="similarity">
    <text evidence="9">Belongs to the monovalent cation:proton antiporter 1 (CPA1) transporter (TC 2.A.36) family.</text>
</comment>
<evidence type="ECO:0000313" key="14">
    <source>
        <dbReference type="Proteomes" id="UP000070444"/>
    </source>
</evidence>
<dbReference type="GO" id="GO:0015386">
    <property type="term" value="F:potassium:proton antiporter activity"/>
    <property type="evidence" value="ECO:0007669"/>
    <property type="project" value="EnsemblFungi"/>
</dbReference>
<dbReference type="EMBL" id="KQ964438">
    <property type="protein sequence ID" value="KXN73338.1"/>
    <property type="molecule type" value="Genomic_DNA"/>
</dbReference>
<keyword evidence="4 11" id="KW-1133">Transmembrane helix</keyword>
<feature type="domain" description="Cation/H+ exchanger transmembrane" evidence="12">
    <location>
        <begin position="34"/>
        <end position="435"/>
    </location>
</feature>
<sequence>MSSQEPSIPVDTEPQDAELYSSWALLILTTLLIITLLSSYLLQIKKIKIIHETVISIFTGMLVGFIIRLTDSHPVQSLVTFKYTYFFNLLLPPIILNSGYELKRQKFFDHFGYILTFAFFGTFVSSLVIAILIYLVVLTGIGGLNMSWVECWIFGSILSSTDPVTIISIFNQLKVEPSLYFIIFGESMLNDSVAIVLFESLHSMVGRELHFSDLLEGSFYFVTSFFGSLTIGVSSGLGAALLLKFTKLAEFPGTEACIITLIAYGTYFFSNAVHMSGIVSLLFCSIILRHYAYDNMSPKSQRSTKYMFGILAQLSENFIFIYLGVTLATKEGETYSAVLIICTLFAILISRSASIFPISSIINFVVKRLKPYQMKPAIPFNYQIMLFWAGLRGAVSFALAMEVTSPNASLMRSTILIIVVITVAVLGGTTQFAMKRFGVKTGVTEDYDDDSDTEFDYTQFRNNESPEEHGNSHLSERGSFSSTNLEEGADRDENWFQNIDDTYLKPIFTKARNSMAVESTSNQAPTPPLLPSPSMFNNRASLEIISDEEDHI</sequence>
<accession>A0A137PEA6</accession>
<feature type="transmembrane region" description="Helical" evidence="11">
    <location>
        <begin position="112"/>
        <end position="137"/>
    </location>
</feature>
<dbReference type="NCBIfam" id="TIGR00840">
    <property type="entry name" value="b_cpa1"/>
    <property type="match status" value="1"/>
</dbReference>
<feature type="transmembrane region" description="Helical" evidence="11">
    <location>
        <begin position="49"/>
        <end position="69"/>
    </location>
</feature>
<feature type="region of interest" description="Disordered" evidence="10">
    <location>
        <begin position="516"/>
        <end position="536"/>
    </location>
</feature>
<evidence type="ECO:0000259" key="12">
    <source>
        <dbReference type="Pfam" id="PF00999"/>
    </source>
</evidence>
<dbReference type="GO" id="GO:0005769">
    <property type="term" value="C:early endosome"/>
    <property type="evidence" value="ECO:0007669"/>
    <property type="project" value="EnsemblFungi"/>
</dbReference>
<feature type="transmembrane region" description="Helical" evidence="11">
    <location>
        <begin position="337"/>
        <end position="366"/>
    </location>
</feature>
<dbReference type="Pfam" id="PF00999">
    <property type="entry name" value="Na_H_Exchanger"/>
    <property type="match status" value="1"/>
</dbReference>
<feature type="transmembrane region" description="Helical" evidence="11">
    <location>
        <begin position="305"/>
        <end position="325"/>
    </location>
</feature>
<feature type="transmembrane region" description="Helical" evidence="11">
    <location>
        <begin position="218"/>
        <end position="243"/>
    </location>
</feature>
<evidence type="ECO:0000256" key="1">
    <source>
        <dbReference type="ARBA" id="ARBA00004141"/>
    </source>
</evidence>
<dbReference type="STRING" id="796925.A0A137PEA6"/>
<evidence type="ECO:0000256" key="5">
    <source>
        <dbReference type="ARBA" id="ARBA00023053"/>
    </source>
</evidence>
<dbReference type="GO" id="GO:0015385">
    <property type="term" value="F:sodium:proton antiporter activity"/>
    <property type="evidence" value="ECO:0007669"/>
    <property type="project" value="EnsemblFungi"/>
</dbReference>
<dbReference type="InterPro" id="IPR018422">
    <property type="entry name" value="Cation/H_exchanger_CPA1"/>
</dbReference>
<dbReference type="AlphaFoldDB" id="A0A137PEA6"/>
<keyword evidence="8 9" id="KW-0739">Sodium transport</keyword>
<dbReference type="GO" id="GO:0005802">
    <property type="term" value="C:trans-Golgi network"/>
    <property type="evidence" value="ECO:0007669"/>
    <property type="project" value="EnsemblFungi"/>
</dbReference>
<feature type="transmembrane region" description="Helical" evidence="11">
    <location>
        <begin position="81"/>
        <end position="100"/>
    </location>
</feature>
<keyword evidence="6 9" id="KW-0406">Ion transport</keyword>
<dbReference type="PANTHER" id="PTHR10110:SF187">
    <property type="entry name" value="SODIUM_HYDROGEN EXCHANGER"/>
    <property type="match status" value="1"/>
</dbReference>
<feature type="transmembrane region" description="Helical" evidence="11">
    <location>
        <begin position="152"/>
        <end position="171"/>
    </location>
</feature>
<dbReference type="OrthoDB" id="196264at2759"/>
<feature type="compositionally biased region" description="Basic and acidic residues" evidence="10">
    <location>
        <begin position="464"/>
        <end position="476"/>
    </location>
</feature>
<feature type="transmembrane region" description="Helical" evidence="11">
    <location>
        <begin position="413"/>
        <end position="434"/>
    </location>
</feature>
<feature type="transmembrane region" description="Helical" evidence="11">
    <location>
        <begin position="275"/>
        <end position="293"/>
    </location>
</feature>
<protein>
    <recommendedName>
        <fullName evidence="9">Sodium/hydrogen exchanger</fullName>
    </recommendedName>
</protein>
<evidence type="ECO:0000256" key="9">
    <source>
        <dbReference type="RuleBase" id="RU003722"/>
    </source>
</evidence>
<feature type="transmembrane region" description="Helical" evidence="11">
    <location>
        <begin position="20"/>
        <end position="42"/>
    </location>
</feature>
<dbReference type="PRINTS" id="PR01084">
    <property type="entry name" value="NAHEXCHNGR"/>
</dbReference>
<dbReference type="GO" id="GO:0007035">
    <property type="term" value="P:vacuolar acidification"/>
    <property type="evidence" value="ECO:0007669"/>
    <property type="project" value="EnsemblFungi"/>
</dbReference>
<comment type="subcellular location">
    <subcellularLocation>
        <location evidence="1">Membrane</location>
        <topology evidence="1">Multi-pass membrane protein</topology>
    </subcellularLocation>
</comment>
<dbReference type="InterPro" id="IPR006153">
    <property type="entry name" value="Cation/H_exchanger_TM"/>
</dbReference>
<evidence type="ECO:0000256" key="4">
    <source>
        <dbReference type="ARBA" id="ARBA00022989"/>
    </source>
</evidence>
<dbReference type="PANTHER" id="PTHR10110">
    <property type="entry name" value="SODIUM/HYDROGEN EXCHANGER"/>
    <property type="match status" value="1"/>
</dbReference>
<dbReference type="OMA" id="FTYVRRF"/>
<keyword evidence="7 11" id="KW-0472">Membrane</keyword>
<keyword evidence="14" id="KW-1185">Reference proteome</keyword>
<proteinExistence type="inferred from homology"/>
<organism evidence="13 14">
    <name type="scientific">Conidiobolus coronatus (strain ATCC 28846 / CBS 209.66 / NRRL 28638)</name>
    <name type="common">Delacroixia coronata</name>
    <dbReference type="NCBI Taxonomy" id="796925"/>
    <lineage>
        <taxon>Eukaryota</taxon>
        <taxon>Fungi</taxon>
        <taxon>Fungi incertae sedis</taxon>
        <taxon>Zoopagomycota</taxon>
        <taxon>Entomophthoromycotina</taxon>
        <taxon>Entomophthoromycetes</taxon>
        <taxon>Entomophthorales</taxon>
        <taxon>Ancylistaceae</taxon>
        <taxon>Conidiobolus</taxon>
    </lineage>
</organism>
<feature type="transmembrane region" description="Helical" evidence="11">
    <location>
        <begin position="378"/>
        <end position="401"/>
    </location>
</feature>
<evidence type="ECO:0000256" key="3">
    <source>
        <dbReference type="ARBA" id="ARBA00022692"/>
    </source>
</evidence>
<keyword evidence="9" id="KW-0050">Antiport</keyword>
<dbReference type="Gene3D" id="6.10.140.1330">
    <property type="match status" value="1"/>
</dbReference>
<evidence type="ECO:0000256" key="7">
    <source>
        <dbReference type="ARBA" id="ARBA00023136"/>
    </source>
</evidence>
<evidence type="ECO:0000256" key="11">
    <source>
        <dbReference type="SAM" id="Phobius"/>
    </source>
</evidence>
<dbReference type="InterPro" id="IPR004709">
    <property type="entry name" value="NaH_exchanger"/>
</dbReference>
<name>A0A137PEA6_CONC2</name>
<evidence type="ECO:0000256" key="6">
    <source>
        <dbReference type="ARBA" id="ARBA00023065"/>
    </source>
</evidence>
<evidence type="ECO:0000256" key="2">
    <source>
        <dbReference type="ARBA" id="ARBA00022448"/>
    </source>
</evidence>
<dbReference type="GO" id="GO:0005770">
    <property type="term" value="C:late endosome"/>
    <property type="evidence" value="ECO:0007669"/>
    <property type="project" value="EnsemblFungi"/>
</dbReference>
<feature type="transmembrane region" description="Helical" evidence="11">
    <location>
        <begin position="178"/>
        <end position="198"/>
    </location>
</feature>
<reference evidence="13 14" key="1">
    <citation type="journal article" date="2015" name="Genome Biol. Evol.">
        <title>Phylogenomic analyses indicate that early fungi evolved digesting cell walls of algal ancestors of land plants.</title>
        <authorList>
            <person name="Chang Y."/>
            <person name="Wang S."/>
            <person name="Sekimoto S."/>
            <person name="Aerts A.L."/>
            <person name="Choi C."/>
            <person name="Clum A."/>
            <person name="LaButti K.M."/>
            <person name="Lindquist E.A."/>
            <person name="Yee Ngan C."/>
            <person name="Ohm R.A."/>
            <person name="Salamov A.A."/>
            <person name="Grigoriev I.V."/>
            <person name="Spatafora J.W."/>
            <person name="Berbee M.L."/>
        </authorList>
    </citation>
    <scope>NUCLEOTIDE SEQUENCE [LARGE SCALE GENOMIC DNA]</scope>
    <source>
        <strain evidence="13 14">NRRL 28638</strain>
    </source>
</reference>
<dbReference type="GO" id="GO:0000329">
    <property type="term" value="C:fungal-type vacuole membrane"/>
    <property type="evidence" value="ECO:0007669"/>
    <property type="project" value="EnsemblFungi"/>
</dbReference>
<feature type="region of interest" description="Disordered" evidence="10">
    <location>
        <begin position="462"/>
        <end position="486"/>
    </location>
</feature>
<keyword evidence="2 9" id="KW-0813">Transport</keyword>
<evidence type="ECO:0000256" key="10">
    <source>
        <dbReference type="SAM" id="MobiDB-lite"/>
    </source>
</evidence>
<gene>
    <name evidence="13" type="ORF">CONCODRAFT_46832</name>
</gene>
<evidence type="ECO:0000313" key="13">
    <source>
        <dbReference type="EMBL" id="KXN73338.1"/>
    </source>
</evidence>
<keyword evidence="5" id="KW-0915">Sodium</keyword>
<keyword evidence="3 9" id="KW-0812">Transmembrane</keyword>
<dbReference type="Proteomes" id="UP000070444">
    <property type="component" value="Unassembled WGS sequence"/>
</dbReference>
<evidence type="ECO:0000256" key="8">
    <source>
        <dbReference type="ARBA" id="ARBA00023201"/>
    </source>
</evidence>
<feature type="transmembrane region" description="Helical" evidence="11">
    <location>
        <begin position="250"/>
        <end position="269"/>
    </location>
</feature>